<comment type="caution">
    <text evidence="1">The sequence shown here is derived from an EMBL/GenBank/DDBJ whole genome shotgun (WGS) entry which is preliminary data.</text>
</comment>
<gene>
    <name evidence="1" type="ORF">A3A77_00835</name>
</gene>
<dbReference type="EMBL" id="MHCC01000027">
    <property type="protein sequence ID" value="OGY12503.1"/>
    <property type="molecule type" value="Genomic_DNA"/>
</dbReference>
<accession>A0A1G1VAU3</accession>
<dbReference type="AlphaFoldDB" id="A0A1G1VAU3"/>
<protein>
    <submittedName>
        <fullName evidence="1">Uncharacterized protein</fullName>
    </submittedName>
</protein>
<reference evidence="1 2" key="1">
    <citation type="journal article" date="2016" name="Nat. Commun.">
        <title>Thousands of microbial genomes shed light on interconnected biogeochemical processes in an aquifer system.</title>
        <authorList>
            <person name="Anantharaman K."/>
            <person name="Brown C.T."/>
            <person name="Hug L.A."/>
            <person name="Sharon I."/>
            <person name="Castelle C.J."/>
            <person name="Probst A.J."/>
            <person name="Thomas B.C."/>
            <person name="Singh A."/>
            <person name="Wilkins M.J."/>
            <person name="Karaoz U."/>
            <person name="Brodie E.L."/>
            <person name="Williams K.H."/>
            <person name="Hubbard S.S."/>
            <person name="Banfield J.F."/>
        </authorList>
    </citation>
    <scope>NUCLEOTIDE SEQUENCE [LARGE SCALE GENOMIC DNA]</scope>
</reference>
<organism evidence="1 2">
    <name type="scientific">Candidatus Blackburnbacteria bacterium RIFCSPLOWO2_01_FULL_40_20</name>
    <dbReference type="NCBI Taxonomy" id="1797519"/>
    <lineage>
        <taxon>Bacteria</taxon>
        <taxon>Candidatus Blackburniibacteriota</taxon>
    </lineage>
</organism>
<evidence type="ECO:0000313" key="1">
    <source>
        <dbReference type="EMBL" id="OGY12503.1"/>
    </source>
</evidence>
<evidence type="ECO:0000313" key="2">
    <source>
        <dbReference type="Proteomes" id="UP000178659"/>
    </source>
</evidence>
<sequence>MSSEYLFAEIAAYLRDHRSYVAHKSLEDALTPEFITSKAIECARLENKLVEFLKNAETTASNDVTGCFILKISYEGQVEKMCIGLLGKQVMPMPVDSIRFHTYNPTSKDHPLSLLLKKLGIRSSNLLLLGTHMDEATDQQVRDLLEKKQILASSPETLYLFDSSGKYAKVSAFPRTVIDPREDVGIDDVAIKHVLSKMTTKDFMFVFQALTQLQEKTKQFGI</sequence>
<proteinExistence type="predicted"/>
<name>A0A1G1VAU3_9BACT</name>
<dbReference type="Proteomes" id="UP000178659">
    <property type="component" value="Unassembled WGS sequence"/>
</dbReference>